<dbReference type="Gene3D" id="1.10.10.60">
    <property type="entry name" value="Homeodomain-like"/>
    <property type="match status" value="1"/>
</dbReference>
<evidence type="ECO:0000313" key="8">
    <source>
        <dbReference type="EMBL" id="VDO15985.1"/>
    </source>
</evidence>
<evidence type="ECO:0000256" key="1">
    <source>
        <dbReference type="ARBA" id="ARBA00004123"/>
    </source>
</evidence>
<sequence>MDAYFDMNPRPDHDRMAEIAELVGLDRDVVRVWFCNRRQKLRKE</sequence>
<dbReference type="EMBL" id="UZAG01003855">
    <property type="protein sequence ID" value="VDO15985.1"/>
    <property type="molecule type" value="Genomic_DNA"/>
</dbReference>
<dbReference type="PROSITE" id="PS00027">
    <property type="entry name" value="HOMEOBOX_1"/>
    <property type="match status" value="1"/>
</dbReference>
<keyword evidence="4 5" id="KW-0539">Nucleus</keyword>
<dbReference type="GO" id="GO:0000981">
    <property type="term" value="F:DNA-binding transcription factor activity, RNA polymerase II-specific"/>
    <property type="evidence" value="ECO:0007669"/>
    <property type="project" value="InterPro"/>
</dbReference>
<evidence type="ECO:0000256" key="4">
    <source>
        <dbReference type="ARBA" id="ARBA00023242"/>
    </source>
</evidence>
<evidence type="ECO:0000256" key="3">
    <source>
        <dbReference type="ARBA" id="ARBA00023155"/>
    </source>
</evidence>
<protein>
    <recommendedName>
        <fullName evidence="7">Homeobox domain-containing protein</fullName>
    </recommendedName>
</protein>
<feature type="domain" description="Homeobox" evidence="7">
    <location>
        <begin position="1"/>
        <end position="44"/>
    </location>
</feature>
<keyword evidence="2 5" id="KW-0238">DNA-binding</keyword>
<dbReference type="InterPro" id="IPR009057">
    <property type="entry name" value="Homeodomain-like_sf"/>
</dbReference>
<dbReference type="InterPro" id="IPR001356">
    <property type="entry name" value="HD"/>
</dbReference>
<evidence type="ECO:0000313" key="9">
    <source>
        <dbReference type="Proteomes" id="UP000280834"/>
    </source>
</evidence>
<dbReference type="InterPro" id="IPR017970">
    <property type="entry name" value="Homeobox_CS"/>
</dbReference>
<dbReference type="CDD" id="cd00086">
    <property type="entry name" value="homeodomain"/>
    <property type="match status" value="1"/>
</dbReference>
<dbReference type="InterPro" id="IPR050255">
    <property type="entry name" value="POU_domain_TF"/>
</dbReference>
<dbReference type="Pfam" id="PF00046">
    <property type="entry name" value="Homeodomain"/>
    <property type="match status" value="1"/>
</dbReference>
<dbReference type="PANTHER" id="PTHR11636">
    <property type="entry name" value="POU DOMAIN"/>
    <property type="match status" value="1"/>
</dbReference>
<organism evidence="8 9">
    <name type="scientific">Brugia timori</name>
    <dbReference type="NCBI Taxonomy" id="42155"/>
    <lineage>
        <taxon>Eukaryota</taxon>
        <taxon>Metazoa</taxon>
        <taxon>Ecdysozoa</taxon>
        <taxon>Nematoda</taxon>
        <taxon>Chromadorea</taxon>
        <taxon>Rhabditida</taxon>
        <taxon>Spirurina</taxon>
        <taxon>Spiruromorpha</taxon>
        <taxon>Filarioidea</taxon>
        <taxon>Onchocercidae</taxon>
        <taxon>Brugia</taxon>
    </lineage>
</organism>
<evidence type="ECO:0000256" key="5">
    <source>
        <dbReference type="PROSITE-ProRule" id="PRU00108"/>
    </source>
</evidence>
<dbReference type="Proteomes" id="UP000280834">
    <property type="component" value="Unassembled WGS sequence"/>
</dbReference>
<reference evidence="8 9" key="1">
    <citation type="submission" date="2018-11" db="EMBL/GenBank/DDBJ databases">
        <authorList>
            <consortium name="Pathogen Informatics"/>
        </authorList>
    </citation>
    <scope>NUCLEOTIDE SEQUENCE [LARGE SCALE GENOMIC DNA]</scope>
</reference>
<comment type="subcellular location">
    <subcellularLocation>
        <location evidence="1 5 6">Nucleus</location>
    </subcellularLocation>
</comment>
<name>A0A3P7WRC2_9BILA</name>
<proteinExistence type="predicted"/>
<keyword evidence="9" id="KW-1185">Reference proteome</keyword>
<dbReference type="GO" id="GO:0000978">
    <property type="term" value="F:RNA polymerase II cis-regulatory region sequence-specific DNA binding"/>
    <property type="evidence" value="ECO:0007669"/>
    <property type="project" value="TreeGrafter"/>
</dbReference>
<dbReference type="PANTHER" id="PTHR11636:SF137">
    <property type="entry name" value="HOMEOBOX PROTEIN CEH-18"/>
    <property type="match status" value="1"/>
</dbReference>
<gene>
    <name evidence="8" type="ORF">BTMF_LOCUS4038</name>
</gene>
<evidence type="ECO:0000256" key="2">
    <source>
        <dbReference type="ARBA" id="ARBA00023125"/>
    </source>
</evidence>
<evidence type="ECO:0000256" key="6">
    <source>
        <dbReference type="RuleBase" id="RU000682"/>
    </source>
</evidence>
<dbReference type="GO" id="GO:0005634">
    <property type="term" value="C:nucleus"/>
    <property type="evidence" value="ECO:0007669"/>
    <property type="project" value="UniProtKB-SubCell"/>
</dbReference>
<keyword evidence="3 5" id="KW-0371">Homeobox</keyword>
<accession>A0A3P7WRC2</accession>
<dbReference type="PROSITE" id="PS50071">
    <property type="entry name" value="HOMEOBOX_2"/>
    <property type="match status" value="1"/>
</dbReference>
<evidence type="ECO:0000259" key="7">
    <source>
        <dbReference type="PROSITE" id="PS50071"/>
    </source>
</evidence>
<dbReference type="SUPFAM" id="SSF46689">
    <property type="entry name" value="Homeodomain-like"/>
    <property type="match status" value="1"/>
</dbReference>
<dbReference type="AlphaFoldDB" id="A0A3P7WRC2"/>